<accession>A0AAE4CW63</accession>
<evidence type="ECO:0000256" key="2">
    <source>
        <dbReference type="SAM" id="Phobius"/>
    </source>
</evidence>
<name>A0AAE4CW63_9ACTN</name>
<sequence>MSADRETLLSESLRARADAGRPIEAGLLLSAALVRGRRRRTRRQILGATLAAAAVVTVGAAAATVLPRRPTAVPAVSSVPPSPAPYVRPQPVNQNLALMPDAGQPGAITRPDLVGTDPGVVHFSVDALAGAAFETTLSSGPGVESAVVAALPEFRLAVTLARDEADLPPETASFGRPDPGGETPPGVDAGVGGRPAVVRAFPGLFWITWQPVDGLWARATVQAGTQDEAVAHVLRVRFDRSRLVRLPFRVTGLPAGMAVRERAVTLRSDSDVVPFMYGTIGVGDGRRRLLFEGHGTTTADDRPHTHTAGPYRVSAQSDGDRWSVDMTHRNVRILANTESDGVSGTQAEALEVIAGLEFADRLDDTSGWF</sequence>
<dbReference type="PROSITE" id="PS51318">
    <property type="entry name" value="TAT"/>
    <property type="match status" value="1"/>
</dbReference>
<organism evidence="3 4">
    <name type="scientific">Catenuloplanes niger</name>
    <dbReference type="NCBI Taxonomy" id="587534"/>
    <lineage>
        <taxon>Bacteria</taxon>
        <taxon>Bacillati</taxon>
        <taxon>Actinomycetota</taxon>
        <taxon>Actinomycetes</taxon>
        <taxon>Micromonosporales</taxon>
        <taxon>Micromonosporaceae</taxon>
        <taxon>Catenuloplanes</taxon>
    </lineage>
</organism>
<dbReference type="EMBL" id="JAVDYC010000001">
    <property type="protein sequence ID" value="MDR7326172.1"/>
    <property type="molecule type" value="Genomic_DNA"/>
</dbReference>
<gene>
    <name evidence="3" type="ORF">J2S44_006422</name>
</gene>
<feature type="region of interest" description="Disordered" evidence="1">
    <location>
        <begin position="166"/>
        <end position="190"/>
    </location>
</feature>
<protein>
    <submittedName>
        <fullName evidence="3">Uncharacterized protein</fullName>
    </submittedName>
</protein>
<keyword evidence="2" id="KW-0472">Membrane</keyword>
<feature type="region of interest" description="Disordered" evidence="1">
    <location>
        <begin position="296"/>
        <end position="317"/>
    </location>
</feature>
<dbReference type="AlphaFoldDB" id="A0AAE4CW63"/>
<reference evidence="3 4" key="1">
    <citation type="submission" date="2023-07" db="EMBL/GenBank/DDBJ databases">
        <title>Sequencing the genomes of 1000 actinobacteria strains.</title>
        <authorList>
            <person name="Klenk H.-P."/>
        </authorList>
    </citation>
    <scope>NUCLEOTIDE SEQUENCE [LARGE SCALE GENOMIC DNA]</scope>
    <source>
        <strain evidence="3 4">DSM 44711</strain>
    </source>
</reference>
<proteinExistence type="predicted"/>
<keyword evidence="2" id="KW-1133">Transmembrane helix</keyword>
<keyword evidence="4" id="KW-1185">Reference proteome</keyword>
<feature type="transmembrane region" description="Helical" evidence="2">
    <location>
        <begin position="45"/>
        <end position="66"/>
    </location>
</feature>
<evidence type="ECO:0000256" key="1">
    <source>
        <dbReference type="SAM" id="MobiDB-lite"/>
    </source>
</evidence>
<dbReference type="RefSeq" id="WP_310421472.1">
    <property type="nucleotide sequence ID" value="NZ_JAVDYC010000001.1"/>
</dbReference>
<evidence type="ECO:0000313" key="4">
    <source>
        <dbReference type="Proteomes" id="UP001183629"/>
    </source>
</evidence>
<keyword evidence="2" id="KW-0812">Transmembrane</keyword>
<comment type="caution">
    <text evidence="3">The sequence shown here is derived from an EMBL/GenBank/DDBJ whole genome shotgun (WGS) entry which is preliminary data.</text>
</comment>
<evidence type="ECO:0000313" key="3">
    <source>
        <dbReference type="EMBL" id="MDR7326172.1"/>
    </source>
</evidence>
<dbReference type="Proteomes" id="UP001183629">
    <property type="component" value="Unassembled WGS sequence"/>
</dbReference>
<dbReference type="InterPro" id="IPR006311">
    <property type="entry name" value="TAT_signal"/>
</dbReference>